<feature type="transmembrane region" description="Helical" evidence="3">
    <location>
        <begin position="219"/>
        <end position="237"/>
    </location>
</feature>
<dbReference type="EMBL" id="JAKCXM010000436">
    <property type="protein sequence ID" value="KAJ0394092.1"/>
    <property type="molecule type" value="Genomic_DNA"/>
</dbReference>
<dbReference type="GO" id="GO:0006654">
    <property type="term" value="P:phosphatidic acid biosynthetic process"/>
    <property type="evidence" value="ECO:0007669"/>
    <property type="project" value="TreeGrafter"/>
</dbReference>
<feature type="transmembrane region" description="Helical" evidence="3">
    <location>
        <begin position="169"/>
        <end position="198"/>
    </location>
</feature>
<dbReference type="AlphaFoldDB" id="A0AAD5Q3D5"/>
<comment type="caution">
    <text evidence="5">The sequence shown here is derived from an EMBL/GenBank/DDBJ whole genome shotgun (WGS) entry which is preliminary data.</text>
</comment>
<dbReference type="Gene3D" id="3.40.50.1820">
    <property type="entry name" value="alpha/beta hydrolase"/>
    <property type="match status" value="2"/>
</dbReference>
<dbReference type="GO" id="GO:0055088">
    <property type="term" value="P:lipid homeostasis"/>
    <property type="evidence" value="ECO:0007669"/>
    <property type="project" value="TreeGrafter"/>
</dbReference>
<feature type="domain" description="AB hydrolase-1" evidence="4">
    <location>
        <begin position="570"/>
        <end position="794"/>
    </location>
</feature>
<protein>
    <recommendedName>
        <fullName evidence="4">AB hydrolase-1 domain-containing protein</fullName>
    </recommendedName>
</protein>
<dbReference type="PANTHER" id="PTHR42886">
    <property type="entry name" value="RE40534P-RELATED"/>
    <property type="match status" value="1"/>
</dbReference>
<dbReference type="SUPFAM" id="SSF53474">
    <property type="entry name" value="alpha/beta-Hydrolases"/>
    <property type="match status" value="2"/>
</dbReference>
<evidence type="ECO:0000256" key="3">
    <source>
        <dbReference type="SAM" id="Phobius"/>
    </source>
</evidence>
<dbReference type="InterPro" id="IPR000073">
    <property type="entry name" value="AB_hydrolase_1"/>
</dbReference>
<sequence length="810" mass="90700">MASPCGRPSGIPSQSDTAHTTYFTFKDFLSAEEVATFFTWRHSEQVAKVTAYLDFVAQQPAAAQFTSSSRFGACGTEEGFLPQRDLSLAVAHSIEEIGHEYAVERTKTGEIRPPVLNSRSFYLNWCHAEKQKLMDIRLKIDSAVQKTNDDCAELRRRLWQQVVVLVDRIMLLGLLAFLVVVEFVLVELGAALIALLVAQFKFHRLINMVIDEPGEGESAISMLLDLGAPLLFLLAIWESVMQWKHWEFISGLSIYLFLAVYLSIPVVIALAHAKFWIPARYSELERIERSILERNVKSPFHLLKVAGLGTVFVPTTSSKAKASVKTLVLIHGFAAGNALWACNLDFLAEHYDVYAIEWVGLGRSDRPEFTTYEQEEADRIFVDAIEKWRIAMKAMFASSYAVRYPGHVEHLVLISPAGRAYPSGQYRRVLVSQLGAEGFGGNRYALASPPVPITFMYGGGPDWMDSCHGEAVANTFTGHQRVQVLKVPHAGHQVFSDNVDDFNAMLHHALSSLEKLEAAERRILSQSLGSVPFELTKAEMLFGQRPTCAVDYLGLVLTHLFHSIRQYDSADDFIVQAFEEWRKEIGLEQFNLCAHSMGAIFASSYALRYPDRVNHLVLASPAGVGHPPPPPQPSSPEAEAQRRSWLRRAVFAAWDYGVTPMTLARTVGPYGPSLVQNVLHRRLSFTNENSAIRSGTFDLDDLGEYTYHNWALKASSEKAMTTHLAPIAQARRPLIDVLVPENVKMPITFIYGGHNDWMDFRNGQRVVDRLRSAGLRAFFHLVPYAGHQVFFDNPADFNRAVIQSLGETDH</sequence>
<evidence type="ECO:0000256" key="2">
    <source>
        <dbReference type="SAM" id="MobiDB-lite"/>
    </source>
</evidence>
<feature type="domain" description="AB hydrolase-1" evidence="4">
    <location>
        <begin position="326"/>
        <end position="416"/>
    </location>
</feature>
<comment type="similarity">
    <text evidence="1">Belongs to the peptidase S33 family. ABHD4/ABHD5 subfamily.</text>
</comment>
<keyword evidence="3" id="KW-0472">Membrane</keyword>
<evidence type="ECO:0000259" key="4">
    <source>
        <dbReference type="Pfam" id="PF00561"/>
    </source>
</evidence>
<name>A0AAD5Q3D5_PYTIN</name>
<keyword evidence="3" id="KW-1133">Transmembrane helix</keyword>
<organism evidence="5 6">
    <name type="scientific">Pythium insidiosum</name>
    <name type="common">Pythiosis disease agent</name>
    <dbReference type="NCBI Taxonomy" id="114742"/>
    <lineage>
        <taxon>Eukaryota</taxon>
        <taxon>Sar</taxon>
        <taxon>Stramenopiles</taxon>
        <taxon>Oomycota</taxon>
        <taxon>Peronosporomycetes</taxon>
        <taxon>Pythiales</taxon>
        <taxon>Pythiaceae</taxon>
        <taxon>Pythium</taxon>
    </lineage>
</organism>
<dbReference type="PANTHER" id="PTHR42886:SF29">
    <property type="entry name" value="PUMMELIG, ISOFORM A"/>
    <property type="match status" value="1"/>
</dbReference>
<evidence type="ECO:0000313" key="5">
    <source>
        <dbReference type="EMBL" id="KAJ0394092.1"/>
    </source>
</evidence>
<dbReference type="InterPro" id="IPR029058">
    <property type="entry name" value="AB_hydrolase_fold"/>
</dbReference>
<feature type="region of interest" description="Disordered" evidence="2">
    <location>
        <begin position="620"/>
        <end position="639"/>
    </location>
</feature>
<dbReference type="GO" id="GO:0042171">
    <property type="term" value="F:lysophosphatidic acid acyltransferase activity"/>
    <property type="evidence" value="ECO:0007669"/>
    <property type="project" value="TreeGrafter"/>
</dbReference>
<gene>
    <name evidence="5" type="ORF">P43SY_001054</name>
</gene>
<dbReference type="Pfam" id="PF00561">
    <property type="entry name" value="Abhydrolase_1"/>
    <property type="match status" value="2"/>
</dbReference>
<feature type="transmembrane region" description="Helical" evidence="3">
    <location>
        <begin position="249"/>
        <end position="271"/>
    </location>
</feature>
<evidence type="ECO:0000256" key="1">
    <source>
        <dbReference type="ARBA" id="ARBA00038097"/>
    </source>
</evidence>
<keyword evidence="6" id="KW-1185">Reference proteome</keyword>
<dbReference type="Proteomes" id="UP001209570">
    <property type="component" value="Unassembled WGS sequence"/>
</dbReference>
<proteinExistence type="inferred from homology"/>
<evidence type="ECO:0000313" key="6">
    <source>
        <dbReference type="Proteomes" id="UP001209570"/>
    </source>
</evidence>
<dbReference type="GO" id="GO:0052689">
    <property type="term" value="F:carboxylic ester hydrolase activity"/>
    <property type="evidence" value="ECO:0007669"/>
    <property type="project" value="TreeGrafter"/>
</dbReference>
<reference evidence="5" key="1">
    <citation type="submission" date="2021-12" db="EMBL/GenBank/DDBJ databases">
        <title>Prjna785345.</title>
        <authorList>
            <person name="Rujirawat T."/>
            <person name="Krajaejun T."/>
        </authorList>
    </citation>
    <scope>NUCLEOTIDE SEQUENCE</scope>
    <source>
        <strain evidence="5">Pi057C3</strain>
    </source>
</reference>
<keyword evidence="3" id="KW-0812">Transmembrane</keyword>
<accession>A0AAD5Q3D5</accession>